<accession>A0A8J4A001</accession>
<comment type="caution">
    <text evidence="1">The sequence shown here is derived from an EMBL/GenBank/DDBJ whole genome shotgun (WGS) entry which is preliminary data.</text>
</comment>
<name>A0A8J4A001_9ACTN</name>
<proteinExistence type="predicted"/>
<dbReference type="RefSeq" id="WP_203930495.1">
    <property type="nucleotide sequence ID" value="NZ_BOPH01000082.1"/>
</dbReference>
<sequence>MTEFEERVRATLAEVRSHPAFRVDLAVEGSVTAWLTGPGHMLDTIRTVAGIDFGVGMGRNFHRFDGLGLAWSAVGDRSIGGEFWLTNLAMVCVGRVPDHVTAAQWPGSRRPASSRLDAYDPVDCGEHTLYGFDGAGYRGYLDAMLRTRGFLHWQYLYADPADPWFSGPHRPDLRRHVDFLAAAFPDEDFSDLATRARNLATFSAAL</sequence>
<protein>
    <submittedName>
        <fullName evidence="1">Uncharacterized protein</fullName>
    </submittedName>
</protein>
<gene>
    <name evidence="1" type="ORF">Voc01_055120</name>
</gene>
<dbReference type="AlphaFoldDB" id="A0A8J4A001"/>
<dbReference type="Proteomes" id="UP000635606">
    <property type="component" value="Unassembled WGS sequence"/>
</dbReference>
<keyword evidence="2" id="KW-1185">Reference proteome</keyword>
<organism evidence="1 2">
    <name type="scientific">Virgisporangium ochraceum</name>
    <dbReference type="NCBI Taxonomy" id="65505"/>
    <lineage>
        <taxon>Bacteria</taxon>
        <taxon>Bacillati</taxon>
        <taxon>Actinomycetota</taxon>
        <taxon>Actinomycetes</taxon>
        <taxon>Micromonosporales</taxon>
        <taxon>Micromonosporaceae</taxon>
        <taxon>Virgisporangium</taxon>
    </lineage>
</organism>
<reference evidence="1" key="1">
    <citation type="submission" date="2021-01" db="EMBL/GenBank/DDBJ databases">
        <title>Whole genome shotgun sequence of Virgisporangium ochraceum NBRC 16418.</title>
        <authorList>
            <person name="Komaki H."/>
            <person name="Tamura T."/>
        </authorList>
    </citation>
    <scope>NUCLEOTIDE SEQUENCE</scope>
    <source>
        <strain evidence="1">NBRC 16418</strain>
    </source>
</reference>
<evidence type="ECO:0000313" key="2">
    <source>
        <dbReference type="Proteomes" id="UP000635606"/>
    </source>
</evidence>
<evidence type="ECO:0000313" key="1">
    <source>
        <dbReference type="EMBL" id="GIJ70595.1"/>
    </source>
</evidence>
<dbReference type="EMBL" id="BOPH01000082">
    <property type="protein sequence ID" value="GIJ70595.1"/>
    <property type="molecule type" value="Genomic_DNA"/>
</dbReference>